<comment type="caution">
    <text evidence="1">The sequence shown here is derived from an EMBL/GenBank/DDBJ whole genome shotgun (WGS) entry which is preliminary data.</text>
</comment>
<dbReference type="EMBL" id="CM042051">
    <property type="protein sequence ID" value="KAI3728178.1"/>
    <property type="molecule type" value="Genomic_DNA"/>
</dbReference>
<dbReference type="Proteomes" id="UP001055879">
    <property type="component" value="Linkage Group LG05"/>
</dbReference>
<proteinExistence type="predicted"/>
<accession>A0ACB9C1V6</accession>
<keyword evidence="2" id="KW-1185">Reference proteome</keyword>
<name>A0ACB9C1V6_ARCLA</name>
<evidence type="ECO:0000313" key="2">
    <source>
        <dbReference type="Proteomes" id="UP001055879"/>
    </source>
</evidence>
<evidence type="ECO:0000313" key="1">
    <source>
        <dbReference type="EMBL" id="KAI3728178.1"/>
    </source>
</evidence>
<sequence>MLGIQSCIFSLSILSHDHTQSHTLVFLLRVSLLYSSNFHRLLLLNRRSKPRKLWYIVLEMLRKPDFHKKRRVSLIDFFHS</sequence>
<reference evidence="1 2" key="2">
    <citation type="journal article" date="2022" name="Mol. Ecol. Resour.">
        <title>The genomes of chicory, endive, great burdock and yacon provide insights into Asteraceae paleo-polyploidization history and plant inulin production.</title>
        <authorList>
            <person name="Fan W."/>
            <person name="Wang S."/>
            <person name="Wang H."/>
            <person name="Wang A."/>
            <person name="Jiang F."/>
            <person name="Liu H."/>
            <person name="Zhao H."/>
            <person name="Xu D."/>
            <person name="Zhang Y."/>
        </authorList>
    </citation>
    <scope>NUCLEOTIDE SEQUENCE [LARGE SCALE GENOMIC DNA]</scope>
    <source>
        <strain evidence="2">cv. Niubang</strain>
    </source>
</reference>
<gene>
    <name evidence="1" type="ORF">L6452_16810</name>
</gene>
<protein>
    <submittedName>
        <fullName evidence="1">Uncharacterized protein</fullName>
    </submittedName>
</protein>
<organism evidence="1 2">
    <name type="scientific">Arctium lappa</name>
    <name type="common">Greater burdock</name>
    <name type="synonym">Lappa major</name>
    <dbReference type="NCBI Taxonomy" id="4217"/>
    <lineage>
        <taxon>Eukaryota</taxon>
        <taxon>Viridiplantae</taxon>
        <taxon>Streptophyta</taxon>
        <taxon>Embryophyta</taxon>
        <taxon>Tracheophyta</taxon>
        <taxon>Spermatophyta</taxon>
        <taxon>Magnoliopsida</taxon>
        <taxon>eudicotyledons</taxon>
        <taxon>Gunneridae</taxon>
        <taxon>Pentapetalae</taxon>
        <taxon>asterids</taxon>
        <taxon>campanulids</taxon>
        <taxon>Asterales</taxon>
        <taxon>Asteraceae</taxon>
        <taxon>Carduoideae</taxon>
        <taxon>Cardueae</taxon>
        <taxon>Arctiinae</taxon>
        <taxon>Arctium</taxon>
    </lineage>
</organism>
<reference evidence="2" key="1">
    <citation type="journal article" date="2022" name="Mol. Ecol. Resour.">
        <title>The genomes of chicory, endive, great burdock and yacon provide insights into Asteraceae palaeo-polyploidization history and plant inulin production.</title>
        <authorList>
            <person name="Fan W."/>
            <person name="Wang S."/>
            <person name="Wang H."/>
            <person name="Wang A."/>
            <person name="Jiang F."/>
            <person name="Liu H."/>
            <person name="Zhao H."/>
            <person name="Xu D."/>
            <person name="Zhang Y."/>
        </authorList>
    </citation>
    <scope>NUCLEOTIDE SEQUENCE [LARGE SCALE GENOMIC DNA]</scope>
    <source>
        <strain evidence="2">cv. Niubang</strain>
    </source>
</reference>